<gene>
    <name evidence="2" type="ORF">CA12_18780</name>
</gene>
<sequence length="136" mass="14612">MTIGPDGRLWRELIQVAEACGIAALFLVVVCGGYASVIAGREARRDGREIAARRFALLAILHGTLWQFAPLWWTWPALITGSLTAVILHVLALCFLPPALLGGRLLYQLIQGPGGHSLGGEILEPSGERPPDDPPI</sequence>
<name>A0A517P8T1_9PLAN</name>
<accession>A0A517P8T1</accession>
<feature type="transmembrane region" description="Helical" evidence="1">
    <location>
        <begin position="75"/>
        <end position="96"/>
    </location>
</feature>
<evidence type="ECO:0000313" key="3">
    <source>
        <dbReference type="Proteomes" id="UP000318741"/>
    </source>
</evidence>
<evidence type="ECO:0000256" key="1">
    <source>
        <dbReference type="SAM" id="Phobius"/>
    </source>
</evidence>
<reference evidence="2 3" key="1">
    <citation type="submission" date="2019-02" db="EMBL/GenBank/DDBJ databases">
        <title>Deep-cultivation of Planctomycetes and their phenomic and genomic characterization uncovers novel biology.</title>
        <authorList>
            <person name="Wiegand S."/>
            <person name="Jogler M."/>
            <person name="Boedeker C."/>
            <person name="Pinto D."/>
            <person name="Vollmers J."/>
            <person name="Rivas-Marin E."/>
            <person name="Kohn T."/>
            <person name="Peeters S.H."/>
            <person name="Heuer A."/>
            <person name="Rast P."/>
            <person name="Oberbeckmann S."/>
            <person name="Bunk B."/>
            <person name="Jeske O."/>
            <person name="Meyerdierks A."/>
            <person name="Storesund J.E."/>
            <person name="Kallscheuer N."/>
            <person name="Luecker S."/>
            <person name="Lage O.M."/>
            <person name="Pohl T."/>
            <person name="Merkel B.J."/>
            <person name="Hornburger P."/>
            <person name="Mueller R.-W."/>
            <person name="Bruemmer F."/>
            <person name="Labrenz M."/>
            <person name="Spormann A.M."/>
            <person name="Op den Camp H."/>
            <person name="Overmann J."/>
            <person name="Amann R."/>
            <person name="Jetten M.S.M."/>
            <person name="Mascher T."/>
            <person name="Medema M.H."/>
            <person name="Devos D.P."/>
            <person name="Kaster A.-K."/>
            <person name="Ovreas L."/>
            <person name="Rohde M."/>
            <person name="Galperin M.Y."/>
            <person name="Jogler C."/>
        </authorList>
    </citation>
    <scope>NUCLEOTIDE SEQUENCE [LARGE SCALE GENOMIC DNA]</scope>
    <source>
        <strain evidence="2 3">CA12</strain>
    </source>
</reference>
<dbReference type="AlphaFoldDB" id="A0A517P8T1"/>
<dbReference type="KEGG" id="acaf:CA12_18780"/>
<dbReference type="EMBL" id="CP036265">
    <property type="protein sequence ID" value="QDT15784.1"/>
    <property type="molecule type" value="Genomic_DNA"/>
</dbReference>
<proteinExistence type="predicted"/>
<dbReference type="Proteomes" id="UP000318741">
    <property type="component" value="Chromosome"/>
</dbReference>
<keyword evidence="1" id="KW-0812">Transmembrane</keyword>
<feature type="transmembrane region" description="Helical" evidence="1">
    <location>
        <begin position="16"/>
        <end position="39"/>
    </location>
</feature>
<keyword evidence="3" id="KW-1185">Reference proteome</keyword>
<protein>
    <submittedName>
        <fullName evidence="2">Uncharacterized protein</fullName>
    </submittedName>
</protein>
<feature type="transmembrane region" description="Helical" evidence="1">
    <location>
        <begin position="51"/>
        <end position="69"/>
    </location>
</feature>
<keyword evidence="1" id="KW-1133">Transmembrane helix</keyword>
<organism evidence="2 3">
    <name type="scientific">Alienimonas californiensis</name>
    <dbReference type="NCBI Taxonomy" id="2527989"/>
    <lineage>
        <taxon>Bacteria</taxon>
        <taxon>Pseudomonadati</taxon>
        <taxon>Planctomycetota</taxon>
        <taxon>Planctomycetia</taxon>
        <taxon>Planctomycetales</taxon>
        <taxon>Planctomycetaceae</taxon>
        <taxon>Alienimonas</taxon>
    </lineage>
</organism>
<evidence type="ECO:0000313" key="2">
    <source>
        <dbReference type="EMBL" id="QDT15784.1"/>
    </source>
</evidence>
<dbReference type="RefSeq" id="WP_145358688.1">
    <property type="nucleotide sequence ID" value="NZ_CP036265.1"/>
</dbReference>
<keyword evidence="1" id="KW-0472">Membrane</keyword>